<sequence>MTAVIIGKIITANTIPPGEDGAALVDRAITAGEQETPAQGAIEPGSGRLQLRRQHV</sequence>
<proteinExistence type="predicted"/>
<name>A0A7I7LAD5_9MYCO</name>
<protein>
    <submittedName>
        <fullName evidence="2">Uncharacterized protein</fullName>
    </submittedName>
</protein>
<accession>A0A7I7LAD5</accession>
<organism evidence="2 3">
    <name type="scientific">Mycobacterium shottsii</name>
    <dbReference type="NCBI Taxonomy" id="133549"/>
    <lineage>
        <taxon>Bacteria</taxon>
        <taxon>Bacillati</taxon>
        <taxon>Actinomycetota</taxon>
        <taxon>Actinomycetes</taxon>
        <taxon>Mycobacteriales</taxon>
        <taxon>Mycobacteriaceae</taxon>
        <taxon>Mycobacterium</taxon>
        <taxon>Mycobacterium ulcerans group</taxon>
    </lineage>
</organism>
<evidence type="ECO:0000256" key="1">
    <source>
        <dbReference type="SAM" id="MobiDB-lite"/>
    </source>
</evidence>
<dbReference type="AlphaFoldDB" id="A0A7I7LAD5"/>
<keyword evidence="3" id="KW-1185">Reference proteome</keyword>
<dbReference type="KEGG" id="msho:MSHO_21090"/>
<dbReference type="Proteomes" id="UP000467164">
    <property type="component" value="Chromosome"/>
</dbReference>
<gene>
    <name evidence="2" type="ORF">MSHO_21090</name>
</gene>
<feature type="region of interest" description="Disordered" evidence="1">
    <location>
        <begin position="34"/>
        <end position="56"/>
    </location>
</feature>
<reference evidence="2 3" key="1">
    <citation type="journal article" date="2019" name="Emerg. Microbes Infect.">
        <title>Comprehensive subspecies identification of 175 nontuberculous mycobacteria species based on 7547 genomic profiles.</title>
        <authorList>
            <person name="Matsumoto Y."/>
            <person name="Kinjo T."/>
            <person name="Motooka D."/>
            <person name="Nabeya D."/>
            <person name="Jung N."/>
            <person name="Uechi K."/>
            <person name="Horii T."/>
            <person name="Iida T."/>
            <person name="Fujita J."/>
            <person name="Nakamura S."/>
        </authorList>
    </citation>
    <scope>NUCLEOTIDE SEQUENCE [LARGE SCALE GENOMIC DNA]</scope>
    <source>
        <strain evidence="2 3">JCM 12657</strain>
    </source>
</reference>
<evidence type="ECO:0000313" key="2">
    <source>
        <dbReference type="EMBL" id="BBX56764.1"/>
    </source>
</evidence>
<evidence type="ECO:0000313" key="3">
    <source>
        <dbReference type="Proteomes" id="UP000467164"/>
    </source>
</evidence>
<dbReference type="EMBL" id="AP022572">
    <property type="protein sequence ID" value="BBX56764.1"/>
    <property type="molecule type" value="Genomic_DNA"/>
</dbReference>